<comment type="caution">
    <text evidence="2">The sequence shown here is derived from an EMBL/GenBank/DDBJ whole genome shotgun (WGS) entry which is preliminary data.</text>
</comment>
<dbReference type="AlphaFoldDB" id="A0ABC9VQF2"/>
<proteinExistence type="predicted"/>
<reference evidence="2 3" key="1">
    <citation type="submission" date="2024-06" db="EMBL/GenBank/DDBJ databases">
        <title>The draft genome of Grus japonensis, version 3.</title>
        <authorList>
            <person name="Nabeshima K."/>
            <person name="Suzuki S."/>
            <person name="Onuma M."/>
        </authorList>
    </citation>
    <scope>NUCLEOTIDE SEQUENCE [LARGE SCALE GENOMIC DNA]</scope>
    <source>
        <strain evidence="2 3">451A</strain>
    </source>
</reference>
<feature type="domain" description="Reverse transcriptase" evidence="1">
    <location>
        <begin position="4"/>
        <end position="92"/>
    </location>
</feature>
<evidence type="ECO:0000259" key="1">
    <source>
        <dbReference type="Pfam" id="PF00078"/>
    </source>
</evidence>
<dbReference type="Proteomes" id="UP001623348">
    <property type="component" value="Unassembled WGS sequence"/>
</dbReference>
<sequence>MSKWRTVTSGAPQGSVLGPALFNIFVGNMDSGIECTLSKFADNTKLCGVVDTLEGRGAIQRDLNRLEKWACANHMKFNKAKCKVLHVGRDNPKHDYRLGGEQIESSPEEKDLGVLIDEKFNMTRQCALAAQKANCVPGCIKRSMTSRSREVILPVYSALVRPHLEYCNQLWGPST</sequence>
<keyword evidence="3" id="KW-1185">Reference proteome</keyword>
<dbReference type="InterPro" id="IPR000477">
    <property type="entry name" value="RT_dom"/>
</dbReference>
<dbReference type="Pfam" id="PF00078">
    <property type="entry name" value="RVT_1"/>
    <property type="match status" value="1"/>
</dbReference>
<evidence type="ECO:0000313" key="2">
    <source>
        <dbReference type="EMBL" id="GAB0175669.1"/>
    </source>
</evidence>
<organism evidence="2 3">
    <name type="scientific">Grus japonensis</name>
    <name type="common">Japanese crane</name>
    <name type="synonym">Red-crowned crane</name>
    <dbReference type="NCBI Taxonomy" id="30415"/>
    <lineage>
        <taxon>Eukaryota</taxon>
        <taxon>Metazoa</taxon>
        <taxon>Chordata</taxon>
        <taxon>Craniata</taxon>
        <taxon>Vertebrata</taxon>
        <taxon>Euteleostomi</taxon>
        <taxon>Archelosauria</taxon>
        <taxon>Archosauria</taxon>
        <taxon>Dinosauria</taxon>
        <taxon>Saurischia</taxon>
        <taxon>Theropoda</taxon>
        <taxon>Coelurosauria</taxon>
        <taxon>Aves</taxon>
        <taxon>Neognathae</taxon>
        <taxon>Neoaves</taxon>
        <taxon>Gruiformes</taxon>
        <taxon>Gruidae</taxon>
        <taxon>Grus</taxon>
    </lineage>
</organism>
<evidence type="ECO:0000313" key="3">
    <source>
        <dbReference type="Proteomes" id="UP001623348"/>
    </source>
</evidence>
<gene>
    <name evidence="2" type="ORF">GRJ2_000032100</name>
</gene>
<dbReference type="PANTHER" id="PTHR33332">
    <property type="entry name" value="REVERSE TRANSCRIPTASE DOMAIN-CONTAINING PROTEIN"/>
    <property type="match status" value="1"/>
</dbReference>
<dbReference type="EMBL" id="BAAFJT010000001">
    <property type="protein sequence ID" value="GAB0175669.1"/>
    <property type="molecule type" value="Genomic_DNA"/>
</dbReference>
<accession>A0ABC9VQF2</accession>
<protein>
    <submittedName>
        <fullName evidence="2">Mitochondrial enolase superfamily member 1</fullName>
    </submittedName>
</protein>
<name>A0ABC9VQF2_GRUJA</name>